<keyword evidence="3" id="KW-1185">Reference proteome</keyword>
<dbReference type="SUPFAM" id="SSF52540">
    <property type="entry name" value="P-loop containing nucleoside triphosphate hydrolases"/>
    <property type="match status" value="1"/>
</dbReference>
<dbReference type="InterPro" id="IPR027417">
    <property type="entry name" value="P-loop_NTPase"/>
</dbReference>
<dbReference type="OrthoDB" id="3665754at2"/>
<evidence type="ECO:0000313" key="2">
    <source>
        <dbReference type="EMBL" id="SNS80376.1"/>
    </source>
</evidence>
<dbReference type="InterPro" id="IPR002586">
    <property type="entry name" value="CobQ/CobB/MinD/ParA_Nub-bd_dom"/>
</dbReference>
<dbReference type="Gene3D" id="3.40.50.300">
    <property type="entry name" value="P-loop containing nucleotide triphosphate hydrolases"/>
    <property type="match status" value="1"/>
</dbReference>
<name>A0A239HG23_9ACTN</name>
<dbReference type="InterPro" id="IPR050678">
    <property type="entry name" value="DNA_Partitioning_ATPase"/>
</dbReference>
<protein>
    <submittedName>
        <fullName evidence="2">Chromosome partitioning protein</fullName>
    </submittedName>
</protein>
<evidence type="ECO:0000313" key="3">
    <source>
        <dbReference type="Proteomes" id="UP000198420"/>
    </source>
</evidence>
<gene>
    <name evidence="2" type="ORF">SAMN06265355_13114</name>
</gene>
<dbReference type="PANTHER" id="PTHR13696">
    <property type="entry name" value="P-LOOP CONTAINING NUCLEOSIDE TRIPHOSPHATE HYDROLASE"/>
    <property type="match status" value="1"/>
</dbReference>
<feature type="domain" description="CobQ/CobB/MinD/ParA nucleotide binding" evidence="1">
    <location>
        <begin position="7"/>
        <end position="199"/>
    </location>
</feature>
<sequence>MDVEITTIAAWKGGVGKTTLAYELAYLLDAVLVDFDWDAGGASKAWGYRHEVRQKAPLLDALESGRTPTPLSGGPRKPDLLPSHPDFAVNQPEPEELGEHLSRWAAEWGRPVVADTHPGGGDATYGAMSVSRCVVVPSVLATKELSALEGMLQEVPDYPLLLVPNMVRAPKAKHRRKFSELATEAQVPVATPIPWCTWIPDRQLRIAITSEPVPKRAADYADKVRAVADAVRQYS</sequence>
<dbReference type="Proteomes" id="UP000198420">
    <property type="component" value="Unassembled WGS sequence"/>
</dbReference>
<dbReference type="Pfam" id="PF01656">
    <property type="entry name" value="CbiA"/>
    <property type="match status" value="1"/>
</dbReference>
<dbReference type="PANTHER" id="PTHR13696:SF99">
    <property type="entry name" value="COBYRINIC ACID AC-DIAMIDE SYNTHASE"/>
    <property type="match status" value="1"/>
</dbReference>
<dbReference type="EMBL" id="FZNP01000031">
    <property type="protein sequence ID" value="SNS80376.1"/>
    <property type="molecule type" value="Genomic_DNA"/>
</dbReference>
<accession>A0A239HG23</accession>
<dbReference type="RefSeq" id="WP_089316964.1">
    <property type="nucleotide sequence ID" value="NZ_FZNP01000031.1"/>
</dbReference>
<reference evidence="3" key="1">
    <citation type="submission" date="2017-06" db="EMBL/GenBank/DDBJ databases">
        <authorList>
            <person name="Varghese N."/>
            <person name="Submissions S."/>
        </authorList>
    </citation>
    <scope>NUCLEOTIDE SEQUENCE [LARGE SCALE GENOMIC DNA]</scope>
    <source>
        <strain evidence="3">DSM 44485</strain>
    </source>
</reference>
<proteinExistence type="predicted"/>
<organism evidence="2 3">
    <name type="scientific">Actinomadura mexicana</name>
    <dbReference type="NCBI Taxonomy" id="134959"/>
    <lineage>
        <taxon>Bacteria</taxon>
        <taxon>Bacillati</taxon>
        <taxon>Actinomycetota</taxon>
        <taxon>Actinomycetes</taxon>
        <taxon>Streptosporangiales</taxon>
        <taxon>Thermomonosporaceae</taxon>
        <taxon>Actinomadura</taxon>
    </lineage>
</organism>
<evidence type="ECO:0000259" key="1">
    <source>
        <dbReference type="Pfam" id="PF01656"/>
    </source>
</evidence>
<dbReference type="AlphaFoldDB" id="A0A239HG23"/>